<evidence type="ECO:0000256" key="1">
    <source>
        <dbReference type="SAM" id="MobiDB-lite"/>
    </source>
</evidence>
<gene>
    <name evidence="2" type="ORF">GCM10025874_30750</name>
</gene>
<feature type="compositionally biased region" description="Polar residues" evidence="1">
    <location>
        <begin position="14"/>
        <end position="25"/>
    </location>
</feature>
<sequence>MRRSLPMLHRLSAIPNSRPTPSGTTPCPAAAIRRACTPTKRVDAVTYEPAPLT</sequence>
<name>A0AA37XDK3_9MICO</name>
<proteinExistence type="predicted"/>
<protein>
    <submittedName>
        <fullName evidence="2">Uncharacterized protein</fullName>
    </submittedName>
</protein>
<evidence type="ECO:0000313" key="2">
    <source>
        <dbReference type="EMBL" id="GMA29822.1"/>
    </source>
</evidence>
<dbReference type="AlphaFoldDB" id="A0AA37XDK3"/>
<accession>A0AA37XDK3</accession>
<keyword evidence="3" id="KW-1185">Reference proteome</keyword>
<reference evidence="2 3" key="1">
    <citation type="journal article" date="2014" name="Int. J. Syst. Evol. Microbiol.">
        <title>Complete genome sequence of Corynebacterium casei LMG S-19264T (=DSM 44701T), isolated from a smear-ripened cheese.</title>
        <authorList>
            <consortium name="US DOE Joint Genome Institute (JGI-PGF)"/>
            <person name="Walter F."/>
            <person name="Albersmeier A."/>
            <person name="Kalinowski J."/>
            <person name="Ruckert C."/>
        </authorList>
    </citation>
    <scope>NUCLEOTIDE SEQUENCE [LARGE SCALE GENOMIC DNA]</scope>
    <source>
        <strain evidence="2 3">NBRC 112289</strain>
    </source>
</reference>
<comment type="caution">
    <text evidence="2">The sequence shown here is derived from an EMBL/GenBank/DDBJ whole genome shotgun (WGS) entry which is preliminary data.</text>
</comment>
<feature type="region of interest" description="Disordered" evidence="1">
    <location>
        <begin position="1"/>
        <end position="28"/>
    </location>
</feature>
<dbReference type="Proteomes" id="UP001157160">
    <property type="component" value="Unassembled WGS sequence"/>
</dbReference>
<organism evidence="2 3">
    <name type="scientific">Arenivirga flava</name>
    <dbReference type="NCBI Taxonomy" id="1930060"/>
    <lineage>
        <taxon>Bacteria</taxon>
        <taxon>Bacillati</taxon>
        <taxon>Actinomycetota</taxon>
        <taxon>Actinomycetes</taxon>
        <taxon>Micrococcales</taxon>
        <taxon>Microbacteriaceae</taxon>
        <taxon>Arenivirga</taxon>
    </lineage>
</organism>
<evidence type="ECO:0000313" key="3">
    <source>
        <dbReference type="Proteomes" id="UP001157160"/>
    </source>
</evidence>
<dbReference type="EMBL" id="BSUL01000001">
    <property type="protein sequence ID" value="GMA29822.1"/>
    <property type="molecule type" value="Genomic_DNA"/>
</dbReference>